<feature type="compositionally biased region" description="Basic and acidic residues" evidence="30">
    <location>
        <begin position="152"/>
        <end position="163"/>
    </location>
</feature>
<dbReference type="GO" id="GO:0006325">
    <property type="term" value="P:chromatin organization"/>
    <property type="evidence" value="ECO:0007669"/>
    <property type="project" value="UniProtKB-KW"/>
</dbReference>
<evidence type="ECO:0000256" key="17">
    <source>
        <dbReference type="ARBA" id="ARBA00022853"/>
    </source>
</evidence>
<evidence type="ECO:0000256" key="5">
    <source>
        <dbReference type="ARBA" id="ARBA00004642"/>
    </source>
</evidence>
<keyword evidence="20 29" id="KW-0238">DNA-binding</keyword>
<keyword evidence="34" id="KW-1185">Reference proteome</keyword>
<dbReference type="InterPro" id="IPR013088">
    <property type="entry name" value="Znf_NHR/GATA"/>
</dbReference>
<evidence type="ECO:0000256" key="10">
    <source>
        <dbReference type="ARBA" id="ARBA00022490"/>
    </source>
</evidence>
<dbReference type="GO" id="GO:1901654">
    <property type="term" value="P:response to ketone"/>
    <property type="evidence" value="ECO:0007669"/>
    <property type="project" value="UniProtKB-ARBA"/>
</dbReference>
<feature type="compositionally biased region" description="Low complexity" evidence="30">
    <location>
        <begin position="141"/>
        <end position="150"/>
    </location>
</feature>
<keyword evidence="17" id="KW-0156">Chromatin regulator</keyword>
<keyword evidence="23 29" id="KW-0804">Transcription</keyword>
<evidence type="ECO:0000256" key="15">
    <source>
        <dbReference type="ARBA" id="ARBA00022771"/>
    </source>
</evidence>
<dbReference type="Pfam" id="PF02155">
    <property type="entry name" value="GCR"/>
    <property type="match status" value="1"/>
</dbReference>
<dbReference type="Gene3D" id="1.10.565.10">
    <property type="entry name" value="Retinoid X Receptor"/>
    <property type="match status" value="1"/>
</dbReference>
<dbReference type="InterPro" id="IPR001628">
    <property type="entry name" value="Znf_hrmn_rcpt"/>
</dbReference>
<evidence type="ECO:0000313" key="33">
    <source>
        <dbReference type="Ensembl" id="ENSRROP00000008129.1"/>
    </source>
</evidence>
<evidence type="ECO:0000256" key="12">
    <source>
        <dbReference type="ARBA" id="ARBA00022553"/>
    </source>
</evidence>
<keyword evidence="27" id="KW-0449">Lipoprotein</keyword>
<name>A0A2K6NV29_RHIRO</name>
<keyword evidence="26 29" id="KW-0539">Nucleus</keyword>
<evidence type="ECO:0000256" key="13">
    <source>
        <dbReference type="ARBA" id="ARBA00022665"/>
    </source>
</evidence>
<dbReference type="GO" id="GO:0005654">
    <property type="term" value="C:nucleoplasm"/>
    <property type="evidence" value="ECO:0007669"/>
    <property type="project" value="UniProtKB-SubCell"/>
</dbReference>
<feature type="domain" description="NR LBD" evidence="32">
    <location>
        <begin position="524"/>
        <end position="758"/>
    </location>
</feature>
<dbReference type="InterPro" id="IPR035500">
    <property type="entry name" value="NHR-like_dom_sf"/>
</dbReference>
<keyword evidence="14 29" id="KW-0479">Metal-binding</keyword>
<dbReference type="PROSITE" id="PS51843">
    <property type="entry name" value="NR_LBD"/>
    <property type="match status" value="1"/>
</dbReference>
<dbReference type="FunFam" id="3.30.50.10:FF:000022">
    <property type="entry name" value="glucocorticoid receptor isoform X1"/>
    <property type="match status" value="1"/>
</dbReference>
<dbReference type="RefSeq" id="XP_010386585.1">
    <property type="nucleotide sequence ID" value="XM_010388283.2"/>
</dbReference>
<keyword evidence="15 29" id="KW-0863">Zinc-finger</keyword>
<dbReference type="CDD" id="cd07172">
    <property type="entry name" value="NR_DBD_GR_PR"/>
    <property type="match status" value="1"/>
</dbReference>
<dbReference type="AlphaFoldDB" id="A0A2K6NV29"/>
<dbReference type="GO" id="GO:0005819">
    <property type="term" value="C:spindle"/>
    <property type="evidence" value="ECO:0007669"/>
    <property type="project" value="UniProtKB-SubCell"/>
</dbReference>
<keyword evidence="12" id="KW-0597">Phosphoprotein</keyword>
<keyword evidence="18 29" id="KW-0805">Transcription regulation</keyword>
<feature type="domain" description="Nuclear receptor" evidence="31">
    <location>
        <begin position="418"/>
        <end position="493"/>
    </location>
</feature>
<dbReference type="OrthoDB" id="5789523at2759"/>
<dbReference type="SMART" id="SM00399">
    <property type="entry name" value="ZnF_C4"/>
    <property type="match status" value="1"/>
</dbReference>
<evidence type="ECO:0000256" key="9">
    <source>
        <dbReference type="ARBA" id="ARBA00022481"/>
    </source>
</evidence>
<dbReference type="GO" id="GO:0005739">
    <property type="term" value="C:mitochondrion"/>
    <property type="evidence" value="ECO:0007669"/>
    <property type="project" value="UniProtKB-SubCell"/>
</dbReference>
<keyword evidence="21" id="KW-0496">Mitochondrion</keyword>
<dbReference type="InterPro" id="IPR050200">
    <property type="entry name" value="Nuclear_hormone_rcpt_NR3"/>
</dbReference>
<evidence type="ECO:0000256" key="3">
    <source>
        <dbReference type="ARBA" id="ARBA00004286"/>
    </source>
</evidence>
<evidence type="ECO:0000256" key="29">
    <source>
        <dbReference type="RuleBase" id="RU004334"/>
    </source>
</evidence>
<keyword evidence="22" id="KW-0564">Palmitate</keyword>
<dbReference type="GO" id="GO:0004883">
    <property type="term" value="F:nuclear glucocorticoid receptor activity"/>
    <property type="evidence" value="ECO:0007669"/>
    <property type="project" value="InterPro"/>
</dbReference>
<dbReference type="GO" id="GO:0019901">
    <property type="term" value="F:protein kinase binding"/>
    <property type="evidence" value="ECO:0007669"/>
    <property type="project" value="UniProtKB-ARBA"/>
</dbReference>
<evidence type="ECO:0000256" key="26">
    <source>
        <dbReference type="ARBA" id="ARBA00023242"/>
    </source>
</evidence>
<comment type="subcellular location">
    <subcellularLocation>
        <location evidence="3">Chromosome</location>
    </subcellularLocation>
    <subcellularLocation>
        <location evidence="4">Cytoplasm</location>
        <location evidence="4">Cytoskeleton</location>
        <location evidence="4">Microtubule organizing center</location>
        <location evidence="4">Centrosome</location>
    </subcellularLocation>
    <subcellularLocation>
        <location evidence="2">Cytoplasm</location>
        <location evidence="2">Cytoskeleton</location>
        <location evidence="2">Spindle</location>
    </subcellularLocation>
    <subcellularLocation>
        <location evidence="1">Mitochondrion</location>
    </subcellularLocation>
    <subcellularLocation>
        <location evidence="5">Nucleus</location>
        <location evidence="5">Nucleoplasm</location>
    </subcellularLocation>
</comment>
<sequence>MDSKESLTPSREENPGSVLAQERGNVMDFYKTLRGGATVKVSASSPSLAVASQSDSKQRRLLVDFPKGSVSNAQQPDLSKAVSLSMGLYMGETETKVMGNDLGFPQQGQISLSSGETDLKLLEESIANLNRSTSVPENPKSSASSAVSAAPTKKEFPKTHSDVSSEQQNLKGHTGTNGGNVKLYTADQSTFDILQDLEFSSESPGKETNESPWRSDLLIDENCLLSPLAGEDDSFLLEGNSNEDCKPLILPDTKPKIKDNGDLVLSSPNNATLPQVKTEKEDFIELCTPGVIKQEKLGTVYCQASFPGANIIGNKMSAISVHGVSTSGGQMYHYDMNTASLSQQQDQKPIFNVIPPIPVGSENWNRCQGSGDDNLTSLGTLNFPGRTVFSNGYSSPSMRPDVSSPPSSSSTATTGPPPKLCLVCSDEASGCHYGVLTCGSCKVFFKRAVEGQHNYLCAGRNDCIIDKIRRKNCPACRYRKCLQAGMNLEARKTKKKIKGIQQATAGVSQETSENPANKTIVPATLPQLTPTLVSLLEVIEPEVLYAGYDSSVPDSTWRIMTTLNMLGGRQVIAAVKWAKAIPGFRNLHLDDQMTLLQYSWMFLMAFALGWRSYRQSSANLLCFAPDLIINEQRMTLPCMYDQCKHMLYVSSELHRLQVSYEEYLCMKTLLLLSSVPKDGLKSQELFDEIRMTYIKELGKAIVKREGNSSQNWQRFYQLTKLLDSMHEVVENLLNYCFQTFLDKTMSIEFPEMLAEIITNQIPKYSNGNIKKLLFHQK</sequence>
<dbReference type="PRINTS" id="PR00528">
    <property type="entry name" value="GLCORTICOIDR"/>
</dbReference>
<evidence type="ECO:0000256" key="8">
    <source>
        <dbReference type="ARBA" id="ARBA00022454"/>
    </source>
</evidence>
<evidence type="ECO:0000259" key="32">
    <source>
        <dbReference type="PROSITE" id="PS51843"/>
    </source>
</evidence>
<keyword evidence="8" id="KW-0158">Chromosome</keyword>
<dbReference type="CDD" id="cd07076">
    <property type="entry name" value="NR_LBD_GR"/>
    <property type="match status" value="1"/>
</dbReference>
<feature type="compositionally biased region" description="Basic and acidic residues" evidence="30">
    <location>
        <begin position="1"/>
        <end position="14"/>
    </location>
</feature>
<dbReference type="GeneID" id="104681844"/>
<keyword evidence="25" id="KW-0206">Cytoskeleton</keyword>
<proteinExistence type="inferred from homology"/>
<accession>A0A2K6NV29</accession>
<dbReference type="GO" id="GO:0005829">
    <property type="term" value="C:cytosol"/>
    <property type="evidence" value="ECO:0007669"/>
    <property type="project" value="UniProtKB-ARBA"/>
</dbReference>
<gene>
    <name evidence="33" type="primary">NR3C1</name>
</gene>
<dbReference type="Proteomes" id="UP000233200">
    <property type="component" value="Unplaced"/>
</dbReference>
<dbReference type="GeneTree" id="ENSGT00940000156385"/>
<dbReference type="GO" id="GO:0005813">
    <property type="term" value="C:centrosome"/>
    <property type="evidence" value="ECO:0007669"/>
    <property type="project" value="UniProtKB-SubCell"/>
</dbReference>
<keyword evidence="10" id="KW-0963">Cytoplasm</keyword>
<evidence type="ECO:0000256" key="2">
    <source>
        <dbReference type="ARBA" id="ARBA00004186"/>
    </source>
</evidence>
<evidence type="ECO:0000259" key="31">
    <source>
        <dbReference type="PROSITE" id="PS51030"/>
    </source>
</evidence>
<feature type="region of interest" description="Disordered" evidence="30">
    <location>
        <begin position="394"/>
        <end position="415"/>
    </location>
</feature>
<dbReference type="InterPro" id="IPR001723">
    <property type="entry name" value="Nuclear_hrmn_rcpt"/>
</dbReference>
<dbReference type="Gene3D" id="3.30.50.10">
    <property type="entry name" value="Erythroid Transcription Factor GATA-1, subunit A"/>
    <property type="match status" value="1"/>
</dbReference>
<dbReference type="PRINTS" id="PR00398">
    <property type="entry name" value="STRDHORMONER"/>
</dbReference>
<dbReference type="GO" id="GO:0051384">
    <property type="term" value="P:response to glucocorticoid"/>
    <property type="evidence" value="ECO:0007669"/>
    <property type="project" value="UniProtKB-ARBA"/>
</dbReference>
<evidence type="ECO:0000256" key="30">
    <source>
        <dbReference type="SAM" id="MobiDB-lite"/>
    </source>
</evidence>
<evidence type="ECO:0000256" key="27">
    <source>
        <dbReference type="ARBA" id="ARBA00023288"/>
    </source>
</evidence>
<dbReference type="SUPFAM" id="SSF57716">
    <property type="entry name" value="Glucocorticoid receptor-like (DNA-binding domain)"/>
    <property type="match status" value="1"/>
</dbReference>
<evidence type="ECO:0000256" key="6">
    <source>
        <dbReference type="ARBA" id="ARBA00005413"/>
    </source>
</evidence>
<dbReference type="InterPro" id="IPR000536">
    <property type="entry name" value="Nucl_hrmn_rcpt_lig-bd"/>
</dbReference>
<keyword evidence="11" id="KW-1017">Isopeptide bond</keyword>
<evidence type="ECO:0000256" key="25">
    <source>
        <dbReference type="ARBA" id="ARBA00023212"/>
    </source>
</evidence>
<evidence type="ECO:0000256" key="16">
    <source>
        <dbReference type="ARBA" id="ARBA00022833"/>
    </source>
</evidence>
<evidence type="ECO:0000256" key="24">
    <source>
        <dbReference type="ARBA" id="ARBA00023170"/>
    </source>
</evidence>
<feature type="region of interest" description="Disordered" evidence="30">
    <location>
        <begin position="130"/>
        <end position="182"/>
    </location>
</feature>
<evidence type="ECO:0000256" key="14">
    <source>
        <dbReference type="ARBA" id="ARBA00022723"/>
    </source>
</evidence>
<feature type="compositionally biased region" description="Polar residues" evidence="30">
    <location>
        <begin position="130"/>
        <end position="140"/>
    </location>
</feature>
<keyword evidence="13" id="KW-0754">Steroid-binding</keyword>
<dbReference type="GO" id="GO:0045893">
    <property type="term" value="P:positive regulation of DNA-templated transcription"/>
    <property type="evidence" value="ECO:0007669"/>
    <property type="project" value="UniProtKB-ARBA"/>
</dbReference>
<evidence type="ECO:0000256" key="22">
    <source>
        <dbReference type="ARBA" id="ARBA00023139"/>
    </source>
</evidence>
<keyword evidence="9" id="KW-0488">Methylation</keyword>
<comment type="similarity">
    <text evidence="6">Belongs to the nuclear hormone receptor family. NR3 subfamily.</text>
</comment>
<dbReference type="SUPFAM" id="SSF48508">
    <property type="entry name" value="Nuclear receptor ligand-binding domain"/>
    <property type="match status" value="1"/>
</dbReference>
<dbReference type="Pfam" id="PF00105">
    <property type="entry name" value="zf-C4"/>
    <property type="match status" value="1"/>
</dbReference>
<evidence type="ECO:0000256" key="11">
    <source>
        <dbReference type="ARBA" id="ARBA00022499"/>
    </source>
</evidence>
<evidence type="ECO:0000256" key="7">
    <source>
        <dbReference type="ARBA" id="ARBA00015625"/>
    </source>
</evidence>
<dbReference type="CTD" id="2908"/>
<dbReference type="GO" id="GO:0043565">
    <property type="term" value="F:sequence-specific DNA binding"/>
    <property type="evidence" value="ECO:0007669"/>
    <property type="project" value="InterPro"/>
</dbReference>
<dbReference type="GO" id="GO:0005496">
    <property type="term" value="F:steroid binding"/>
    <property type="evidence" value="ECO:0007669"/>
    <property type="project" value="UniProtKB-KW"/>
</dbReference>
<dbReference type="GO" id="GO:0008270">
    <property type="term" value="F:zinc ion binding"/>
    <property type="evidence" value="ECO:0007669"/>
    <property type="project" value="UniProtKB-KW"/>
</dbReference>
<dbReference type="SMR" id="A0A2K6NV29"/>
<protein>
    <recommendedName>
        <fullName evidence="7">Glucocorticoid receptor</fullName>
    </recommendedName>
    <alternativeName>
        <fullName evidence="28">Nuclear receptor subfamily 3 group C member 1</fullName>
    </alternativeName>
</protein>
<dbReference type="GO" id="GO:0005694">
    <property type="term" value="C:chromosome"/>
    <property type="evidence" value="ECO:0007669"/>
    <property type="project" value="UniProtKB-SubCell"/>
</dbReference>
<evidence type="ECO:0000256" key="18">
    <source>
        <dbReference type="ARBA" id="ARBA00023015"/>
    </source>
</evidence>
<dbReference type="PANTHER" id="PTHR48092">
    <property type="entry name" value="KNIRPS-RELATED PROTEIN-RELATED"/>
    <property type="match status" value="1"/>
</dbReference>
<dbReference type="Pfam" id="PF00104">
    <property type="entry name" value="Hormone_recep"/>
    <property type="match status" value="1"/>
</dbReference>
<dbReference type="InterPro" id="IPR001409">
    <property type="entry name" value="Glcrtcd_rcpt"/>
</dbReference>
<evidence type="ECO:0000256" key="23">
    <source>
        <dbReference type="ARBA" id="ARBA00023163"/>
    </source>
</evidence>
<dbReference type="SMART" id="SM00430">
    <property type="entry name" value="HOLI"/>
    <property type="match status" value="1"/>
</dbReference>
<organism evidence="33 34">
    <name type="scientific">Rhinopithecus roxellana</name>
    <name type="common">Golden snub-nosed monkey</name>
    <name type="synonym">Pygathrix roxellana</name>
    <dbReference type="NCBI Taxonomy" id="61622"/>
    <lineage>
        <taxon>Eukaryota</taxon>
        <taxon>Metazoa</taxon>
        <taxon>Chordata</taxon>
        <taxon>Craniata</taxon>
        <taxon>Vertebrata</taxon>
        <taxon>Euteleostomi</taxon>
        <taxon>Mammalia</taxon>
        <taxon>Eutheria</taxon>
        <taxon>Euarchontoglires</taxon>
        <taxon>Primates</taxon>
        <taxon>Haplorrhini</taxon>
        <taxon>Catarrhini</taxon>
        <taxon>Cercopithecidae</taxon>
        <taxon>Colobinae</taxon>
        <taxon>Rhinopithecus</taxon>
    </lineage>
</organism>
<evidence type="ECO:0000256" key="28">
    <source>
        <dbReference type="ARBA" id="ARBA00031162"/>
    </source>
</evidence>
<reference evidence="33" key="1">
    <citation type="submission" date="2025-08" db="UniProtKB">
        <authorList>
            <consortium name="Ensembl"/>
        </authorList>
    </citation>
    <scope>IDENTIFICATION</scope>
</reference>
<dbReference type="FunFam" id="1.10.565.10:FF:000004">
    <property type="entry name" value="Androgen receptor variant"/>
    <property type="match status" value="1"/>
</dbReference>
<dbReference type="PROSITE" id="PS00031">
    <property type="entry name" value="NUCLEAR_REC_DBD_1"/>
    <property type="match status" value="1"/>
</dbReference>
<evidence type="ECO:0000256" key="21">
    <source>
        <dbReference type="ARBA" id="ARBA00023128"/>
    </source>
</evidence>
<feature type="compositionally biased region" description="Low complexity" evidence="30">
    <location>
        <begin position="394"/>
        <end position="414"/>
    </location>
</feature>
<keyword evidence="24 29" id="KW-0675">Receptor</keyword>
<evidence type="ECO:0000256" key="1">
    <source>
        <dbReference type="ARBA" id="ARBA00004173"/>
    </source>
</evidence>
<evidence type="ECO:0000256" key="4">
    <source>
        <dbReference type="ARBA" id="ARBA00004300"/>
    </source>
</evidence>
<keyword evidence="19" id="KW-0446">Lipid-binding</keyword>
<dbReference type="PRINTS" id="PR00047">
    <property type="entry name" value="STROIDFINGER"/>
</dbReference>
<evidence type="ECO:0000256" key="19">
    <source>
        <dbReference type="ARBA" id="ARBA00023121"/>
    </source>
</evidence>
<dbReference type="Ensembl" id="ENSRROT00000032167.1">
    <property type="protein sequence ID" value="ENSRROP00000008129.1"/>
    <property type="gene ID" value="ENSRROG00000028481.1"/>
</dbReference>
<dbReference type="PROSITE" id="PS51030">
    <property type="entry name" value="NUCLEAR_REC_DBD_2"/>
    <property type="match status" value="1"/>
</dbReference>
<evidence type="ECO:0000313" key="34">
    <source>
        <dbReference type="Proteomes" id="UP000233200"/>
    </source>
</evidence>
<evidence type="ECO:0000256" key="20">
    <source>
        <dbReference type="ARBA" id="ARBA00023125"/>
    </source>
</evidence>
<reference evidence="33" key="2">
    <citation type="submission" date="2025-09" db="UniProtKB">
        <authorList>
            <consortium name="Ensembl"/>
        </authorList>
    </citation>
    <scope>IDENTIFICATION</scope>
</reference>
<dbReference type="RefSeq" id="XP_010386584.1">
    <property type="nucleotide sequence ID" value="XM_010388282.2"/>
</dbReference>
<keyword evidence="16 29" id="KW-0862">Zinc</keyword>
<feature type="region of interest" description="Disordered" evidence="30">
    <location>
        <begin position="1"/>
        <end position="22"/>
    </location>
</feature>